<name>A0A0R1M7V0_9LACO</name>
<feature type="transmembrane region" description="Helical" evidence="1">
    <location>
        <begin position="101"/>
        <end position="119"/>
    </location>
</feature>
<feature type="transmembrane region" description="Helical" evidence="1">
    <location>
        <begin position="155"/>
        <end position="176"/>
    </location>
</feature>
<evidence type="ECO:0000256" key="1">
    <source>
        <dbReference type="SAM" id="Phobius"/>
    </source>
</evidence>
<dbReference type="RefSeq" id="WP_057744173.1">
    <property type="nucleotide sequence ID" value="NZ_AZEF01000027.1"/>
</dbReference>
<dbReference type="PATRIC" id="fig|1423731.3.peg.1297"/>
<reference evidence="2 3" key="1">
    <citation type="journal article" date="2015" name="Genome Announc.">
        <title>Expanding the biotechnology potential of lactobacilli through comparative genomics of 213 strains and associated genera.</title>
        <authorList>
            <person name="Sun Z."/>
            <person name="Harris H.M."/>
            <person name="McCann A."/>
            <person name="Guo C."/>
            <person name="Argimon S."/>
            <person name="Zhang W."/>
            <person name="Yang X."/>
            <person name="Jeffery I.B."/>
            <person name="Cooney J.C."/>
            <person name="Kagawa T.F."/>
            <person name="Liu W."/>
            <person name="Song Y."/>
            <person name="Salvetti E."/>
            <person name="Wrobel A."/>
            <person name="Rasinkangas P."/>
            <person name="Parkhill J."/>
            <person name="Rea M.C."/>
            <person name="O'Sullivan O."/>
            <person name="Ritari J."/>
            <person name="Douillard F.P."/>
            <person name="Paul Ross R."/>
            <person name="Yang R."/>
            <person name="Briner A.E."/>
            <person name="Felis G.E."/>
            <person name="de Vos W.M."/>
            <person name="Barrangou R."/>
            <person name="Klaenhammer T.R."/>
            <person name="Caufield P.W."/>
            <person name="Cui Y."/>
            <person name="Zhang H."/>
            <person name="O'Toole P.W."/>
        </authorList>
    </citation>
    <scope>NUCLEOTIDE SEQUENCE [LARGE SCALE GENOMIC DNA]</scope>
    <source>
        <strain evidence="2 3">DSM 19910</strain>
    </source>
</reference>
<feature type="transmembrane region" description="Helical" evidence="1">
    <location>
        <begin position="37"/>
        <end position="59"/>
    </location>
</feature>
<comment type="caution">
    <text evidence="2">The sequence shown here is derived from an EMBL/GenBank/DDBJ whole genome shotgun (WGS) entry which is preliminary data.</text>
</comment>
<feature type="transmembrane region" description="Helical" evidence="1">
    <location>
        <begin position="125"/>
        <end position="143"/>
    </location>
</feature>
<keyword evidence="1" id="KW-1133">Transmembrane helix</keyword>
<feature type="transmembrane region" description="Helical" evidence="1">
    <location>
        <begin position="71"/>
        <end position="92"/>
    </location>
</feature>
<proteinExistence type="predicted"/>
<dbReference type="Proteomes" id="UP000051621">
    <property type="component" value="Unassembled WGS sequence"/>
</dbReference>
<dbReference type="EMBL" id="AZEF01000027">
    <property type="protein sequence ID" value="KRL01125.1"/>
    <property type="molecule type" value="Genomic_DNA"/>
</dbReference>
<dbReference type="OrthoDB" id="3697173at2"/>
<organism evidence="2 3">
    <name type="scientific">Liquorilactobacillus capillatus DSM 19910</name>
    <dbReference type="NCBI Taxonomy" id="1423731"/>
    <lineage>
        <taxon>Bacteria</taxon>
        <taxon>Bacillati</taxon>
        <taxon>Bacillota</taxon>
        <taxon>Bacilli</taxon>
        <taxon>Lactobacillales</taxon>
        <taxon>Lactobacillaceae</taxon>
        <taxon>Liquorilactobacillus</taxon>
    </lineage>
</organism>
<dbReference type="AlphaFoldDB" id="A0A0R1M7V0"/>
<evidence type="ECO:0008006" key="4">
    <source>
        <dbReference type="Google" id="ProtNLM"/>
    </source>
</evidence>
<feature type="transmembrane region" description="Helical" evidence="1">
    <location>
        <begin position="6"/>
        <end position="25"/>
    </location>
</feature>
<keyword evidence="3" id="KW-1185">Reference proteome</keyword>
<evidence type="ECO:0000313" key="2">
    <source>
        <dbReference type="EMBL" id="KRL01125.1"/>
    </source>
</evidence>
<evidence type="ECO:0000313" key="3">
    <source>
        <dbReference type="Proteomes" id="UP000051621"/>
    </source>
</evidence>
<sequence length="178" mass="19916">MEFLRDQLMSGTIFSLFSFCWFGWAQEKPRPNWRLGLGLASSAALLLSIFSGVLSYYNWDAPSILNNATHFGWYLLFAIGEFIVALIGALILIKLKRSDDIAPWISFIVLTHFIGLKFVFQDSSLFVLAGLMLLVLLLSYPLAARFKVARSAIIGIGNGTVLFLFAIINLSLAFIFEH</sequence>
<gene>
    <name evidence="2" type="ORF">FC81_GL001264</name>
</gene>
<keyword evidence="1" id="KW-0472">Membrane</keyword>
<protein>
    <recommendedName>
        <fullName evidence="4">Integral membrane protein</fullName>
    </recommendedName>
</protein>
<keyword evidence="1" id="KW-0812">Transmembrane</keyword>
<accession>A0A0R1M7V0</accession>